<dbReference type="SUPFAM" id="SSF117281">
    <property type="entry name" value="Kelch motif"/>
    <property type="match status" value="1"/>
</dbReference>
<feature type="domain" description="F-box" evidence="2">
    <location>
        <begin position="174"/>
        <end position="219"/>
    </location>
</feature>
<dbReference type="PROSITE" id="PS50181">
    <property type="entry name" value="FBOX"/>
    <property type="match status" value="1"/>
</dbReference>
<evidence type="ECO:0000259" key="2">
    <source>
        <dbReference type="PROSITE" id="PS50181"/>
    </source>
</evidence>
<reference evidence="3" key="1">
    <citation type="submission" date="2016-03" db="EMBL/GenBank/DDBJ databases">
        <title>Mechanisms controlling the formation of the plant cell surface in tip-growing cells are functionally conserved among land plants.</title>
        <authorList>
            <person name="Honkanen S."/>
            <person name="Jones V.A."/>
            <person name="Morieri G."/>
            <person name="Champion C."/>
            <person name="Hetherington A.J."/>
            <person name="Kelly S."/>
            <person name="Saint-Marcoux D."/>
            <person name="Proust H."/>
            <person name="Prescott H."/>
            <person name="Dolan L."/>
        </authorList>
    </citation>
    <scope>NUCLEOTIDE SEQUENCE [LARGE SCALE GENOMIC DNA]</scope>
    <source>
        <tissue evidence="3">Whole gametophyte</tissue>
    </source>
</reference>
<dbReference type="InterPro" id="IPR050796">
    <property type="entry name" value="SCF_F-box_component"/>
</dbReference>
<dbReference type="PANTHER" id="PTHR31672:SF2">
    <property type="entry name" value="F-BOX DOMAIN-CONTAINING PROTEIN"/>
    <property type="match status" value="1"/>
</dbReference>
<feature type="compositionally biased region" description="Low complexity" evidence="1">
    <location>
        <begin position="125"/>
        <end position="137"/>
    </location>
</feature>
<sequence length="524" mass="59187">MEEPLQEPVEWHTFGRRMTSTDRRVKARSGKQIWKWLKFMPEAKGEEPVAAPPTKPRRRWIRRITIRVNRKSVHKRGLTEVDAETRRARLTRKRRRVARGWVRQQHENSDTEGAPGTSGGRRSGSRYGPSGRSNSSPDARHGSGPGPQAEPACQTLVTYHTHSGGRQKPAPLDEAAPQQLPDELVEKLLAWLPVTSALRFRAVCKRWQSILSPEGWRSMFDKPPAWSPCTGFFSSAPGRRECAFFDSGAQRWATLDLGFLPRAACRLLSASGGLLCLSHAGACSCVFICNPMTKSWRELPAFHQRRRRPGTMLVHLLVDTASLSYKVIVIGHPSCSAPSAAAASVTEVYDSRTGAWTAVANIPSSGCILSPSVAFRNGIIYCLTENPTGLLAFNMARKVWRRLEIKSHSRVLCVLEHNGHILIVARLTARVTRLGIWRLRETFPRVWIKVALMPVEHALYFLLSGKFCCFAQGDCICFASPRRTRWLLFHIRERSWTWGSPARVLDPDCYNKWFFYEPRLDIEA</sequence>
<dbReference type="InterPro" id="IPR001810">
    <property type="entry name" value="F-box_dom"/>
</dbReference>
<gene>
    <name evidence="3" type="ORF">AXG93_4368s2070</name>
</gene>
<dbReference type="InterPro" id="IPR015915">
    <property type="entry name" value="Kelch-typ_b-propeller"/>
</dbReference>
<evidence type="ECO:0000313" key="3">
    <source>
        <dbReference type="EMBL" id="OAE25747.1"/>
    </source>
</evidence>
<dbReference type="Pfam" id="PF00646">
    <property type="entry name" value="F-box"/>
    <property type="match status" value="1"/>
</dbReference>
<dbReference type="Gene3D" id="1.20.1280.50">
    <property type="match status" value="1"/>
</dbReference>
<dbReference type="Proteomes" id="UP000077202">
    <property type="component" value="Unassembled WGS sequence"/>
</dbReference>
<dbReference type="AlphaFoldDB" id="A0A176VYA4"/>
<dbReference type="SUPFAM" id="SSF81383">
    <property type="entry name" value="F-box domain"/>
    <property type="match status" value="1"/>
</dbReference>
<comment type="caution">
    <text evidence="3">The sequence shown here is derived from an EMBL/GenBank/DDBJ whole genome shotgun (WGS) entry which is preliminary data.</text>
</comment>
<organism evidence="3 4">
    <name type="scientific">Marchantia polymorpha subsp. ruderalis</name>
    <dbReference type="NCBI Taxonomy" id="1480154"/>
    <lineage>
        <taxon>Eukaryota</taxon>
        <taxon>Viridiplantae</taxon>
        <taxon>Streptophyta</taxon>
        <taxon>Embryophyta</taxon>
        <taxon>Marchantiophyta</taxon>
        <taxon>Marchantiopsida</taxon>
        <taxon>Marchantiidae</taxon>
        <taxon>Marchantiales</taxon>
        <taxon>Marchantiaceae</taxon>
        <taxon>Marchantia</taxon>
    </lineage>
</organism>
<dbReference type="InterPro" id="IPR056592">
    <property type="entry name" value="Beta-prop_At3g26010-like"/>
</dbReference>
<dbReference type="PANTHER" id="PTHR31672">
    <property type="entry name" value="BNACNNG10540D PROTEIN"/>
    <property type="match status" value="1"/>
</dbReference>
<proteinExistence type="predicted"/>
<name>A0A176VYA4_MARPO</name>
<dbReference type="SMART" id="SM00256">
    <property type="entry name" value="FBOX"/>
    <property type="match status" value="1"/>
</dbReference>
<protein>
    <recommendedName>
        <fullName evidence="2">F-box domain-containing protein</fullName>
    </recommendedName>
</protein>
<dbReference type="CDD" id="cd22157">
    <property type="entry name" value="F-box_AtFBW1-like"/>
    <property type="match status" value="1"/>
</dbReference>
<dbReference type="InterPro" id="IPR036047">
    <property type="entry name" value="F-box-like_dom_sf"/>
</dbReference>
<evidence type="ECO:0000256" key="1">
    <source>
        <dbReference type="SAM" id="MobiDB-lite"/>
    </source>
</evidence>
<keyword evidence="4" id="KW-1185">Reference proteome</keyword>
<evidence type="ECO:0000313" key="4">
    <source>
        <dbReference type="Proteomes" id="UP000077202"/>
    </source>
</evidence>
<feature type="region of interest" description="Disordered" evidence="1">
    <location>
        <begin position="95"/>
        <end position="151"/>
    </location>
</feature>
<accession>A0A176VYA4</accession>
<dbReference type="Pfam" id="PF24750">
    <property type="entry name" value="b-prop_At3g26010-like"/>
    <property type="match status" value="1"/>
</dbReference>
<dbReference type="EMBL" id="LVLJ01002295">
    <property type="protein sequence ID" value="OAE25747.1"/>
    <property type="molecule type" value="Genomic_DNA"/>
</dbReference>
<dbReference type="Gene3D" id="2.120.10.80">
    <property type="entry name" value="Kelch-type beta propeller"/>
    <property type="match status" value="1"/>
</dbReference>